<organism evidence="4 5">
    <name type="scientific">Chryseobacterium luteum</name>
    <dbReference type="NCBI Taxonomy" id="421531"/>
    <lineage>
        <taxon>Bacteria</taxon>
        <taxon>Pseudomonadati</taxon>
        <taxon>Bacteroidota</taxon>
        <taxon>Flavobacteriia</taxon>
        <taxon>Flavobacteriales</taxon>
        <taxon>Weeksellaceae</taxon>
        <taxon>Chryseobacterium group</taxon>
        <taxon>Chryseobacterium</taxon>
    </lineage>
</organism>
<dbReference type="PANTHER" id="PTHR43420">
    <property type="entry name" value="ACETYLTRANSFERASE"/>
    <property type="match status" value="1"/>
</dbReference>
<evidence type="ECO:0000313" key="5">
    <source>
        <dbReference type="Proteomes" id="UP000028703"/>
    </source>
</evidence>
<gene>
    <name evidence="4" type="ORF">IX38_08930</name>
</gene>
<dbReference type="AlphaFoldDB" id="A0A085ZTP8"/>
<proteinExistence type="predicted"/>
<comment type="caution">
    <text evidence="4">The sequence shown here is derived from an EMBL/GenBank/DDBJ whole genome shotgun (WGS) entry which is preliminary data.</text>
</comment>
<dbReference type="Proteomes" id="UP000028703">
    <property type="component" value="Unassembled WGS sequence"/>
</dbReference>
<dbReference type="STRING" id="421531.IX38_08930"/>
<evidence type="ECO:0000256" key="1">
    <source>
        <dbReference type="ARBA" id="ARBA00022679"/>
    </source>
</evidence>
<dbReference type="PROSITE" id="PS51186">
    <property type="entry name" value="GNAT"/>
    <property type="match status" value="1"/>
</dbReference>
<dbReference type="GO" id="GO:0016747">
    <property type="term" value="F:acyltransferase activity, transferring groups other than amino-acyl groups"/>
    <property type="evidence" value="ECO:0007669"/>
    <property type="project" value="InterPro"/>
</dbReference>
<evidence type="ECO:0000313" key="4">
    <source>
        <dbReference type="EMBL" id="KFF07812.1"/>
    </source>
</evidence>
<feature type="domain" description="N-acetyltransferase" evidence="3">
    <location>
        <begin position="14"/>
        <end position="161"/>
    </location>
</feature>
<name>A0A085ZTP8_9FLAO</name>
<dbReference type="InterPro" id="IPR050680">
    <property type="entry name" value="YpeA/RimI_acetyltransf"/>
</dbReference>
<dbReference type="OrthoDB" id="67353at2"/>
<dbReference type="RefSeq" id="WP_034703820.1">
    <property type="nucleotide sequence ID" value="NZ_JPRO01000005.1"/>
</dbReference>
<keyword evidence="1 4" id="KW-0808">Transferase</keyword>
<evidence type="ECO:0000259" key="3">
    <source>
        <dbReference type="PROSITE" id="PS51186"/>
    </source>
</evidence>
<dbReference type="Gene3D" id="3.40.630.30">
    <property type="match status" value="1"/>
</dbReference>
<dbReference type="EMBL" id="JPRO01000005">
    <property type="protein sequence ID" value="KFF07812.1"/>
    <property type="molecule type" value="Genomic_DNA"/>
</dbReference>
<keyword evidence="2" id="KW-0012">Acyltransferase</keyword>
<keyword evidence="5" id="KW-1185">Reference proteome</keyword>
<dbReference type="Pfam" id="PF00583">
    <property type="entry name" value="Acetyltransf_1"/>
    <property type="match status" value="1"/>
</dbReference>
<accession>A0A085ZTP8</accession>
<dbReference type="eggNOG" id="COG0456">
    <property type="taxonomic scope" value="Bacteria"/>
</dbReference>
<dbReference type="SUPFAM" id="SSF55729">
    <property type="entry name" value="Acyl-CoA N-acyltransferases (Nat)"/>
    <property type="match status" value="1"/>
</dbReference>
<dbReference type="InterPro" id="IPR000182">
    <property type="entry name" value="GNAT_dom"/>
</dbReference>
<sequence length="161" mass="18984">MNIQYRKLLPEESTIYRTVRLESLKKFPESFGADYEEALKTEKFRIEYDIENQLAERFVVGAFDEDQLIGICTFVKDENGRGNIYQMYVKQEYQGKSIGLNLIRKVIKEADDQFKDIEIYLEVKHDNLKAFELYKKMGFVEISDAGQTEMNSSILMKYFQP</sequence>
<reference evidence="4 5" key="1">
    <citation type="submission" date="2014-07" db="EMBL/GenBank/DDBJ databases">
        <title>Genome of Chryseobacterium luteum DSM 18605.</title>
        <authorList>
            <person name="Stropko S.J."/>
            <person name="Pipes S.E."/>
            <person name="Newman J.D."/>
        </authorList>
    </citation>
    <scope>NUCLEOTIDE SEQUENCE [LARGE SCALE GENOMIC DNA]</scope>
    <source>
        <strain evidence="4 5">DSM 18605</strain>
    </source>
</reference>
<dbReference type="InterPro" id="IPR016181">
    <property type="entry name" value="Acyl_CoA_acyltransferase"/>
</dbReference>
<evidence type="ECO:0000256" key="2">
    <source>
        <dbReference type="ARBA" id="ARBA00023315"/>
    </source>
</evidence>
<protein>
    <submittedName>
        <fullName evidence="4">GNAT family acetyltransferase</fullName>
    </submittedName>
</protein>
<dbReference type="PANTHER" id="PTHR43420:SF12">
    <property type="entry name" value="N-ACETYLTRANSFERASE DOMAIN-CONTAINING PROTEIN"/>
    <property type="match status" value="1"/>
</dbReference>
<dbReference type="CDD" id="cd04301">
    <property type="entry name" value="NAT_SF"/>
    <property type="match status" value="1"/>
</dbReference>